<name>A0AAU9ALZ8_LYSEN</name>
<proteinExistence type="predicted"/>
<reference evidence="1 2" key="1">
    <citation type="journal article" date="2017" name="DNA Res.">
        <title>Complete genome sequence and expression profile of the commercial lytic enzyme producer Lysobacter enzymogenes M497-1.</title>
        <authorList>
            <person name="Takami H."/>
            <person name="Toyoda A."/>
            <person name="Uchiyama I."/>
            <person name="Itoh T."/>
            <person name="Takaki Y."/>
            <person name="Arai W."/>
            <person name="Nishi S."/>
            <person name="Kawai M."/>
            <person name="Shinya K."/>
            <person name="Ikeda H."/>
        </authorList>
    </citation>
    <scope>NUCLEOTIDE SEQUENCE [LARGE SCALE GENOMIC DNA]</scope>
    <source>
        <strain evidence="1 2">M497-1</strain>
    </source>
</reference>
<evidence type="ECO:0000313" key="2">
    <source>
        <dbReference type="Proteomes" id="UP000218824"/>
    </source>
</evidence>
<dbReference type="KEGG" id="lem:LEN_2136"/>
<evidence type="ECO:0000313" key="1">
    <source>
        <dbReference type="EMBL" id="BAV97623.1"/>
    </source>
</evidence>
<dbReference type="Proteomes" id="UP000218824">
    <property type="component" value="Chromosome"/>
</dbReference>
<organism evidence="1 2">
    <name type="scientific">Lysobacter enzymogenes</name>
    <dbReference type="NCBI Taxonomy" id="69"/>
    <lineage>
        <taxon>Bacteria</taxon>
        <taxon>Pseudomonadati</taxon>
        <taxon>Pseudomonadota</taxon>
        <taxon>Gammaproteobacteria</taxon>
        <taxon>Lysobacterales</taxon>
        <taxon>Lysobacteraceae</taxon>
        <taxon>Lysobacter</taxon>
    </lineage>
</organism>
<dbReference type="EMBL" id="AP014940">
    <property type="protein sequence ID" value="BAV97623.1"/>
    <property type="molecule type" value="Genomic_DNA"/>
</dbReference>
<accession>A0AAU9ALZ8</accession>
<gene>
    <name evidence="1" type="ORF">LEN_2136</name>
</gene>
<dbReference type="AlphaFoldDB" id="A0AAU9ALZ8"/>
<sequence>MKRAILTRKRPAPLAAQAERGVPRVGCAGAVKAWRAGFAGCGGAGREVRGGGLESGFGGPGG</sequence>
<protein>
    <submittedName>
        <fullName evidence="1">Uncharacterized protein</fullName>
    </submittedName>
</protein>